<keyword evidence="1" id="KW-0812">Transmembrane</keyword>
<dbReference type="KEGG" id="whj:H9Q79_05665"/>
<feature type="domain" description="DUF218" evidence="2">
    <location>
        <begin position="97"/>
        <end position="224"/>
    </location>
</feature>
<dbReference type="RefSeq" id="WP_118643965.1">
    <property type="nucleotide sequence ID" value="NZ_CP060635.1"/>
</dbReference>
<dbReference type="GO" id="GO:0005886">
    <property type="term" value="C:plasma membrane"/>
    <property type="evidence" value="ECO:0007669"/>
    <property type="project" value="TreeGrafter"/>
</dbReference>
<accession>A0A7G9GG42</accession>
<dbReference type="Proteomes" id="UP000515860">
    <property type="component" value="Chromosome"/>
</dbReference>
<dbReference type="GO" id="GO:0000270">
    <property type="term" value="P:peptidoglycan metabolic process"/>
    <property type="evidence" value="ECO:0007669"/>
    <property type="project" value="TreeGrafter"/>
</dbReference>
<keyword evidence="4" id="KW-1185">Reference proteome</keyword>
<dbReference type="Pfam" id="PF02698">
    <property type="entry name" value="DUF218"/>
    <property type="match status" value="1"/>
</dbReference>
<dbReference type="GO" id="GO:0043164">
    <property type="term" value="P:Gram-negative-bacterium-type cell wall biogenesis"/>
    <property type="evidence" value="ECO:0007669"/>
    <property type="project" value="TreeGrafter"/>
</dbReference>
<dbReference type="InterPro" id="IPR003848">
    <property type="entry name" value="DUF218"/>
</dbReference>
<evidence type="ECO:0000259" key="2">
    <source>
        <dbReference type="Pfam" id="PF02698"/>
    </source>
</evidence>
<dbReference type="CDD" id="cd06259">
    <property type="entry name" value="YdcF-like"/>
    <property type="match status" value="1"/>
</dbReference>
<evidence type="ECO:0000313" key="3">
    <source>
        <dbReference type="EMBL" id="QNM09774.1"/>
    </source>
</evidence>
<dbReference type="AlphaFoldDB" id="A0A7G9GG42"/>
<feature type="transmembrane region" description="Helical" evidence="1">
    <location>
        <begin position="32"/>
        <end position="53"/>
    </location>
</feature>
<keyword evidence="1" id="KW-1133">Transmembrane helix</keyword>
<dbReference type="InterPro" id="IPR014729">
    <property type="entry name" value="Rossmann-like_a/b/a_fold"/>
</dbReference>
<organism evidence="3 4">
    <name type="scientific">Wansuia hejianensis</name>
    <dbReference type="NCBI Taxonomy" id="2763667"/>
    <lineage>
        <taxon>Bacteria</taxon>
        <taxon>Bacillati</taxon>
        <taxon>Bacillota</taxon>
        <taxon>Clostridia</taxon>
        <taxon>Lachnospirales</taxon>
        <taxon>Lachnospiraceae</taxon>
        <taxon>Wansuia</taxon>
    </lineage>
</organism>
<sequence>MKRKLMIFLVLGIVFLLYYLLCGKYGGFHLSVLFIWLVAGIFCLILAGLELRFGRIPIPAGLKKGGLVCLAVLLTCFVFVEGLIISGMGAKGKTGLDYMIVLGAGVRGTRPTRALRHRIETAADYLHENPETVAIVSGGQGRGEEISEADCMRNELVKLGIEEERILTEDQSRDTVENIVNSFRLIPDDDASVGIVTNNFHVFRAVRIAEKQVGKEVCGIAAPFRSILLPHYMVREFFSIALDAAKRKL</sequence>
<protein>
    <submittedName>
        <fullName evidence="3">YdcF family protein</fullName>
    </submittedName>
</protein>
<name>A0A7G9GG42_9FIRM</name>
<evidence type="ECO:0000256" key="1">
    <source>
        <dbReference type="SAM" id="Phobius"/>
    </source>
</evidence>
<feature type="transmembrane region" description="Helical" evidence="1">
    <location>
        <begin position="65"/>
        <end position="85"/>
    </location>
</feature>
<dbReference type="InterPro" id="IPR051599">
    <property type="entry name" value="Cell_Envelope_Assoc"/>
</dbReference>
<dbReference type="PANTHER" id="PTHR30336">
    <property type="entry name" value="INNER MEMBRANE PROTEIN, PROBABLE PERMEASE"/>
    <property type="match status" value="1"/>
</dbReference>
<evidence type="ECO:0000313" key="4">
    <source>
        <dbReference type="Proteomes" id="UP000515860"/>
    </source>
</evidence>
<dbReference type="PANTHER" id="PTHR30336:SF4">
    <property type="entry name" value="ENVELOPE BIOGENESIS FACTOR ELYC"/>
    <property type="match status" value="1"/>
</dbReference>
<reference evidence="3 4" key="1">
    <citation type="submission" date="2020-08" db="EMBL/GenBank/DDBJ databases">
        <authorList>
            <person name="Liu C."/>
            <person name="Sun Q."/>
        </authorList>
    </citation>
    <scope>NUCLEOTIDE SEQUENCE [LARGE SCALE GENOMIC DNA]</scope>
    <source>
        <strain evidence="3 4">NSJ-29</strain>
    </source>
</reference>
<dbReference type="EMBL" id="CP060635">
    <property type="protein sequence ID" value="QNM09774.1"/>
    <property type="molecule type" value="Genomic_DNA"/>
</dbReference>
<gene>
    <name evidence="3" type="ORF">H9Q79_05665</name>
</gene>
<proteinExistence type="predicted"/>
<dbReference type="Gene3D" id="3.40.50.620">
    <property type="entry name" value="HUPs"/>
    <property type="match status" value="1"/>
</dbReference>
<keyword evidence="1" id="KW-0472">Membrane</keyword>